<dbReference type="RefSeq" id="WP_061257288.1">
    <property type="nucleotide sequence ID" value="NZ_JBFALK010000023.1"/>
</dbReference>
<dbReference type="PANTHER" id="PTHR38030:SF2">
    <property type="entry name" value="PROTOPORPHYRINOGEN IX DEHYDROGENASE [QUINONE]"/>
    <property type="match status" value="1"/>
</dbReference>
<protein>
    <submittedName>
        <fullName evidence="2">Flavodoxin domain-containing protein</fullName>
    </submittedName>
</protein>
<dbReference type="InterPro" id="IPR029039">
    <property type="entry name" value="Flavoprotein-like_sf"/>
</dbReference>
<proteinExistence type="predicted"/>
<sequence length="161" mass="17419">MARVLVAYGSKRGSTAEIAEWIGQTLREEGHQVDVLAAGAARDARGYDAVILGGGLYARRWHRDVQRFARRHATTLRAVSVWLFSSGPLDHSAVERDIPPTPNVARWSARLEALGHATFGGRLAEDAAGFPASSMARTMAGDFRDRAHIEAWAKAVAAELG</sequence>
<evidence type="ECO:0000259" key="1">
    <source>
        <dbReference type="PROSITE" id="PS50902"/>
    </source>
</evidence>
<gene>
    <name evidence="2" type="ORF">AB0I59_33955</name>
</gene>
<evidence type="ECO:0000313" key="2">
    <source>
        <dbReference type="EMBL" id="MEV0973634.1"/>
    </source>
</evidence>
<dbReference type="Proteomes" id="UP001551675">
    <property type="component" value="Unassembled WGS sequence"/>
</dbReference>
<dbReference type="Pfam" id="PF12724">
    <property type="entry name" value="Flavodoxin_5"/>
    <property type="match status" value="1"/>
</dbReference>
<dbReference type="PROSITE" id="PS50902">
    <property type="entry name" value="FLAVODOXIN_LIKE"/>
    <property type="match status" value="1"/>
</dbReference>
<dbReference type="InterPro" id="IPR026816">
    <property type="entry name" value="Flavodoxin_dom"/>
</dbReference>
<dbReference type="InterPro" id="IPR008254">
    <property type="entry name" value="Flavodoxin/NO_synth"/>
</dbReference>
<keyword evidence="3" id="KW-1185">Reference proteome</keyword>
<reference evidence="2 3" key="1">
    <citation type="submission" date="2024-06" db="EMBL/GenBank/DDBJ databases">
        <title>The Natural Products Discovery Center: Release of the First 8490 Sequenced Strains for Exploring Actinobacteria Biosynthetic Diversity.</title>
        <authorList>
            <person name="Kalkreuter E."/>
            <person name="Kautsar S.A."/>
            <person name="Yang D."/>
            <person name="Bader C.D."/>
            <person name="Teijaro C.N."/>
            <person name="Fluegel L."/>
            <person name="Davis C.M."/>
            <person name="Simpson J.R."/>
            <person name="Lauterbach L."/>
            <person name="Steele A.D."/>
            <person name="Gui C."/>
            <person name="Meng S."/>
            <person name="Li G."/>
            <person name="Viehrig K."/>
            <person name="Ye F."/>
            <person name="Su P."/>
            <person name="Kiefer A.F."/>
            <person name="Nichols A."/>
            <person name="Cepeda A.J."/>
            <person name="Yan W."/>
            <person name="Fan B."/>
            <person name="Jiang Y."/>
            <person name="Adhikari A."/>
            <person name="Zheng C.-J."/>
            <person name="Schuster L."/>
            <person name="Cowan T.M."/>
            <person name="Smanski M.J."/>
            <person name="Chevrette M.G."/>
            <person name="De Carvalho L.P.S."/>
            <person name="Shen B."/>
        </authorList>
    </citation>
    <scope>NUCLEOTIDE SEQUENCE [LARGE SCALE GENOMIC DNA]</scope>
    <source>
        <strain evidence="2 3">NPDC050100</strain>
    </source>
</reference>
<evidence type="ECO:0000313" key="3">
    <source>
        <dbReference type="Proteomes" id="UP001551675"/>
    </source>
</evidence>
<dbReference type="EMBL" id="JBFALK010000023">
    <property type="protein sequence ID" value="MEV0973634.1"/>
    <property type="molecule type" value="Genomic_DNA"/>
</dbReference>
<dbReference type="SUPFAM" id="SSF52218">
    <property type="entry name" value="Flavoproteins"/>
    <property type="match status" value="1"/>
</dbReference>
<name>A0ABV3GPU6_MICGL</name>
<feature type="domain" description="Flavodoxin-like" evidence="1">
    <location>
        <begin position="4"/>
        <end position="157"/>
    </location>
</feature>
<dbReference type="Gene3D" id="3.40.50.360">
    <property type="match status" value="1"/>
</dbReference>
<dbReference type="InterPro" id="IPR052200">
    <property type="entry name" value="Protoporphyrinogen_IX_DH"/>
</dbReference>
<accession>A0ABV3GPU6</accession>
<organism evidence="2 3">
    <name type="scientific">Microtetraspora glauca</name>
    <dbReference type="NCBI Taxonomy" id="1996"/>
    <lineage>
        <taxon>Bacteria</taxon>
        <taxon>Bacillati</taxon>
        <taxon>Actinomycetota</taxon>
        <taxon>Actinomycetes</taxon>
        <taxon>Streptosporangiales</taxon>
        <taxon>Streptosporangiaceae</taxon>
        <taxon>Microtetraspora</taxon>
    </lineage>
</organism>
<comment type="caution">
    <text evidence="2">The sequence shown here is derived from an EMBL/GenBank/DDBJ whole genome shotgun (WGS) entry which is preliminary data.</text>
</comment>
<dbReference type="PANTHER" id="PTHR38030">
    <property type="entry name" value="PROTOPORPHYRINOGEN IX DEHYDROGENASE [MENAQUINONE]"/>
    <property type="match status" value="1"/>
</dbReference>